<evidence type="ECO:0000313" key="6">
    <source>
        <dbReference type="Proteomes" id="UP000238479"/>
    </source>
</evidence>
<dbReference type="PRINTS" id="PR00081">
    <property type="entry name" value="GDHRDH"/>
</dbReference>
<name>A0A2P6SGW9_ROSCH</name>
<evidence type="ECO:0000256" key="4">
    <source>
        <dbReference type="RuleBase" id="RU000363"/>
    </source>
</evidence>
<dbReference type="GO" id="GO:0016491">
    <property type="term" value="F:oxidoreductase activity"/>
    <property type="evidence" value="ECO:0007669"/>
    <property type="project" value="UniProtKB-KW"/>
</dbReference>
<dbReference type="Gramene" id="PRQ57921">
    <property type="protein sequence ID" value="PRQ57921"/>
    <property type="gene ID" value="RchiOBHm_Chr1g0353581"/>
</dbReference>
<evidence type="ECO:0000256" key="3">
    <source>
        <dbReference type="ARBA" id="ARBA00023002"/>
    </source>
</evidence>
<dbReference type="Proteomes" id="UP000238479">
    <property type="component" value="Chromosome 1"/>
</dbReference>
<dbReference type="EC" id="1.1.1.-" evidence="5"/>
<dbReference type="AlphaFoldDB" id="A0A2P6SGW9"/>
<organism evidence="5 6">
    <name type="scientific">Rosa chinensis</name>
    <name type="common">China rose</name>
    <dbReference type="NCBI Taxonomy" id="74649"/>
    <lineage>
        <taxon>Eukaryota</taxon>
        <taxon>Viridiplantae</taxon>
        <taxon>Streptophyta</taxon>
        <taxon>Embryophyta</taxon>
        <taxon>Tracheophyta</taxon>
        <taxon>Spermatophyta</taxon>
        <taxon>Magnoliopsida</taxon>
        <taxon>eudicotyledons</taxon>
        <taxon>Gunneridae</taxon>
        <taxon>Pentapetalae</taxon>
        <taxon>rosids</taxon>
        <taxon>fabids</taxon>
        <taxon>Rosales</taxon>
        <taxon>Rosaceae</taxon>
        <taxon>Rosoideae</taxon>
        <taxon>Rosoideae incertae sedis</taxon>
        <taxon>Rosa</taxon>
    </lineage>
</organism>
<keyword evidence="6" id="KW-1185">Reference proteome</keyword>
<dbReference type="GO" id="GO:0016020">
    <property type="term" value="C:membrane"/>
    <property type="evidence" value="ECO:0007669"/>
    <property type="project" value="TreeGrafter"/>
</dbReference>
<sequence>MTVLTARDEKKGIEAVEKLKECCLSNVVVFHQLDVTDPDSIASLADFVKTHFGKLDILVNNAAVNGLTNEPEAFIAAAANRGKEGMDVHWSDFATQTYELGKECLKTNYYGTKRITEALVPLLELSDSPRVVNISSGAGRLKLIPNEWAKGVLGDAEKLTEERVDEVLNEFLKDFKEDMLETKGWPLSLSAYILSKASLNAYTRILAKKYKNFCVNCVCPGFVKTDMTFNAGILTTDEAAENVTRLAVFPNGNPSGIFFFQQEASSF</sequence>
<dbReference type="PANTHER" id="PTHR43490:SF98">
    <property type="entry name" value="OS02G0640600 PROTEIN"/>
    <property type="match status" value="1"/>
</dbReference>
<dbReference type="Gene3D" id="3.40.50.720">
    <property type="entry name" value="NAD(P)-binding Rossmann-like Domain"/>
    <property type="match status" value="1"/>
</dbReference>
<dbReference type="EMBL" id="PDCK01000039">
    <property type="protein sequence ID" value="PRQ57921.1"/>
    <property type="molecule type" value="Genomic_DNA"/>
</dbReference>
<proteinExistence type="inferred from homology"/>
<dbReference type="STRING" id="74649.A0A2P6SGW9"/>
<dbReference type="PRINTS" id="PR00080">
    <property type="entry name" value="SDRFAMILY"/>
</dbReference>
<dbReference type="SUPFAM" id="SSF51735">
    <property type="entry name" value="NAD(P)-binding Rossmann-fold domains"/>
    <property type="match status" value="1"/>
</dbReference>
<accession>A0A2P6SGW9</accession>
<keyword evidence="2" id="KW-0521">NADP</keyword>
<keyword evidence="3 5" id="KW-0560">Oxidoreductase</keyword>
<dbReference type="PANTHER" id="PTHR43490">
    <property type="entry name" value="(+)-NEOMENTHOL DEHYDROGENASE"/>
    <property type="match status" value="1"/>
</dbReference>
<dbReference type="Pfam" id="PF00106">
    <property type="entry name" value="adh_short"/>
    <property type="match status" value="1"/>
</dbReference>
<evidence type="ECO:0000256" key="1">
    <source>
        <dbReference type="ARBA" id="ARBA00006484"/>
    </source>
</evidence>
<dbReference type="OMA" id="PNLCINC"/>
<gene>
    <name evidence="5" type="ORF">RchiOBHm_Chr1g0353581</name>
</gene>
<evidence type="ECO:0000313" key="5">
    <source>
        <dbReference type="EMBL" id="PRQ57921.1"/>
    </source>
</evidence>
<dbReference type="Pfam" id="PF13561">
    <property type="entry name" value="adh_short_C2"/>
    <property type="match status" value="1"/>
</dbReference>
<comment type="caution">
    <text evidence="5">The sequence shown here is derived from an EMBL/GenBank/DDBJ whole genome shotgun (WGS) entry which is preliminary data.</text>
</comment>
<evidence type="ECO:0000256" key="2">
    <source>
        <dbReference type="ARBA" id="ARBA00022857"/>
    </source>
</evidence>
<comment type="similarity">
    <text evidence="1 4">Belongs to the short-chain dehydrogenases/reductases (SDR) family.</text>
</comment>
<protein>
    <submittedName>
        <fullName evidence="5">Putative oxidoreductase</fullName>
        <ecNumber evidence="5">1.1.1.-</ecNumber>
    </submittedName>
</protein>
<dbReference type="InterPro" id="IPR002347">
    <property type="entry name" value="SDR_fam"/>
</dbReference>
<dbReference type="InterPro" id="IPR036291">
    <property type="entry name" value="NAD(P)-bd_dom_sf"/>
</dbReference>
<reference evidence="5 6" key="1">
    <citation type="journal article" date="2018" name="Nat. Genet.">
        <title>The Rosa genome provides new insights in the design of modern roses.</title>
        <authorList>
            <person name="Bendahmane M."/>
        </authorList>
    </citation>
    <scope>NUCLEOTIDE SEQUENCE [LARGE SCALE GENOMIC DNA]</scope>
    <source>
        <strain evidence="6">cv. Old Blush</strain>
    </source>
</reference>